<dbReference type="InterPro" id="IPR036509">
    <property type="entry name" value="Met_Sox_Rdtase_MsrA_sf"/>
</dbReference>
<dbReference type="PANTHER" id="PTHR43774:SF1">
    <property type="entry name" value="PEPTIDE METHIONINE SULFOXIDE REDUCTASE MSRA 2"/>
    <property type="match status" value="1"/>
</dbReference>
<dbReference type="EC" id="1.8.4.11" evidence="2"/>
<evidence type="ECO:0000256" key="2">
    <source>
        <dbReference type="ARBA" id="ARBA00012502"/>
    </source>
</evidence>
<dbReference type="SUPFAM" id="SSF55068">
    <property type="entry name" value="Peptide methionine sulfoxide reductase"/>
    <property type="match status" value="1"/>
</dbReference>
<evidence type="ECO:0000259" key="5">
    <source>
        <dbReference type="Pfam" id="PF01625"/>
    </source>
</evidence>
<evidence type="ECO:0000256" key="1">
    <source>
        <dbReference type="ARBA" id="ARBA00005591"/>
    </source>
</evidence>
<dbReference type="InterPro" id="IPR002569">
    <property type="entry name" value="Met_Sox_Rdtase_MsrA_dom"/>
</dbReference>
<evidence type="ECO:0000313" key="7">
    <source>
        <dbReference type="Proteomes" id="UP000827092"/>
    </source>
</evidence>
<dbReference type="GO" id="GO:0008113">
    <property type="term" value="F:peptide-methionine (S)-S-oxide reductase activity"/>
    <property type="evidence" value="ECO:0007669"/>
    <property type="project" value="UniProtKB-EC"/>
</dbReference>
<evidence type="ECO:0000313" key="6">
    <source>
        <dbReference type="EMBL" id="KAG8183608.1"/>
    </source>
</evidence>
<dbReference type="Proteomes" id="UP000827092">
    <property type="component" value="Unassembled WGS sequence"/>
</dbReference>
<reference evidence="6 7" key="1">
    <citation type="journal article" date="2022" name="Nat. Ecol. Evol.">
        <title>A masculinizing supergene underlies an exaggerated male reproductive morph in a spider.</title>
        <authorList>
            <person name="Hendrickx F."/>
            <person name="De Corte Z."/>
            <person name="Sonet G."/>
            <person name="Van Belleghem S.M."/>
            <person name="Kostlbacher S."/>
            <person name="Vangestel C."/>
        </authorList>
    </citation>
    <scope>NUCLEOTIDE SEQUENCE [LARGE SCALE GENOMIC DNA]</scope>
    <source>
        <strain evidence="6">W744_W776</strain>
    </source>
</reference>
<proteinExistence type="inferred from homology"/>
<keyword evidence="7" id="KW-1185">Reference proteome</keyword>
<dbReference type="Gene3D" id="3.30.1060.10">
    <property type="entry name" value="Peptide methionine sulphoxide reductase MsrA"/>
    <property type="match status" value="1"/>
</dbReference>
<sequence length="237" mass="27015">MTSEHKQENPSLERAHFGLGCFWRVEALFGVQPGVVKTRVGYCGPAGPSPVYPSIPNHTEAVEVDYLPSVVTFSDLLRLFWKEASDCGCSKKLQYMTAVFYSRDSQKADAEKSREEYERETGKKVEAKILPLDTFHEAENYHQKYFLRTYHGAFYEGLPKDDPITSTRNAKLNGFLSGHGNIQDFKENEPLLKLSDEQLCYVEEHITGKQKPGIMIPFARTVLKVTWHYVKTKITGK</sequence>
<comment type="caution">
    <text evidence="6">The sequence shown here is derived from an EMBL/GenBank/DDBJ whole genome shotgun (WGS) entry which is preliminary data.</text>
</comment>
<dbReference type="AlphaFoldDB" id="A0AAV6UIH5"/>
<feature type="domain" description="Peptide methionine sulphoxide reductase MsrA" evidence="5">
    <location>
        <begin position="15"/>
        <end position="151"/>
    </location>
</feature>
<organism evidence="6 7">
    <name type="scientific">Oedothorax gibbosus</name>
    <dbReference type="NCBI Taxonomy" id="931172"/>
    <lineage>
        <taxon>Eukaryota</taxon>
        <taxon>Metazoa</taxon>
        <taxon>Ecdysozoa</taxon>
        <taxon>Arthropoda</taxon>
        <taxon>Chelicerata</taxon>
        <taxon>Arachnida</taxon>
        <taxon>Araneae</taxon>
        <taxon>Araneomorphae</taxon>
        <taxon>Entelegynae</taxon>
        <taxon>Araneoidea</taxon>
        <taxon>Linyphiidae</taxon>
        <taxon>Erigoninae</taxon>
        <taxon>Oedothorax</taxon>
    </lineage>
</organism>
<evidence type="ECO:0000256" key="4">
    <source>
        <dbReference type="ARBA" id="ARBA00030643"/>
    </source>
</evidence>
<dbReference type="Pfam" id="PF01625">
    <property type="entry name" value="PMSR"/>
    <property type="match status" value="1"/>
</dbReference>
<dbReference type="EMBL" id="JAFNEN010000413">
    <property type="protein sequence ID" value="KAG8183608.1"/>
    <property type="molecule type" value="Genomic_DNA"/>
</dbReference>
<accession>A0AAV6UIH5</accession>
<protein>
    <recommendedName>
        <fullName evidence="2">peptide-methionine (S)-S-oxide reductase</fullName>
        <ecNumber evidence="2">1.8.4.11</ecNumber>
    </recommendedName>
    <alternativeName>
        <fullName evidence="4">Peptide-methionine (S)-S-oxide reductase</fullName>
    </alternativeName>
</protein>
<keyword evidence="3" id="KW-0560">Oxidoreductase</keyword>
<dbReference type="PANTHER" id="PTHR43774">
    <property type="entry name" value="PEPTIDE METHIONINE SULFOXIDE REDUCTASE"/>
    <property type="match status" value="1"/>
</dbReference>
<gene>
    <name evidence="6" type="ORF">JTE90_025159</name>
</gene>
<evidence type="ECO:0000256" key="3">
    <source>
        <dbReference type="ARBA" id="ARBA00023002"/>
    </source>
</evidence>
<comment type="similarity">
    <text evidence="1">Belongs to the MsrA Met sulfoxide reductase family.</text>
</comment>
<name>A0AAV6UIH5_9ARAC</name>